<organism evidence="2 3">
    <name type="scientific">Streptomyces mooreae</name>
    <dbReference type="NCBI Taxonomy" id="3075523"/>
    <lineage>
        <taxon>Bacteria</taxon>
        <taxon>Bacillati</taxon>
        <taxon>Actinomycetota</taxon>
        <taxon>Actinomycetes</taxon>
        <taxon>Kitasatosporales</taxon>
        <taxon>Streptomycetaceae</taxon>
        <taxon>Streptomyces</taxon>
    </lineage>
</organism>
<feature type="region of interest" description="Disordered" evidence="1">
    <location>
        <begin position="73"/>
        <end position="102"/>
    </location>
</feature>
<reference evidence="2" key="1">
    <citation type="submission" date="2024-05" db="EMBL/GenBank/DDBJ databases">
        <title>30 novel species of actinomycetes from the DSMZ collection.</title>
        <authorList>
            <person name="Nouioui I."/>
        </authorList>
    </citation>
    <scope>NUCLEOTIDE SEQUENCE</scope>
    <source>
        <strain evidence="2">DSM 41527</strain>
    </source>
</reference>
<dbReference type="EMBL" id="JAVRFE010000027">
    <property type="protein sequence ID" value="MDT0458110.1"/>
    <property type="molecule type" value="Genomic_DNA"/>
</dbReference>
<proteinExistence type="predicted"/>
<dbReference type="RefSeq" id="WP_311625213.1">
    <property type="nucleotide sequence ID" value="NZ_JAVRFE010000027.1"/>
</dbReference>
<name>A0ABU2TB52_9ACTN</name>
<evidence type="ECO:0000256" key="1">
    <source>
        <dbReference type="SAM" id="MobiDB-lite"/>
    </source>
</evidence>
<accession>A0ABU2TB52</accession>
<protein>
    <recommendedName>
        <fullName evidence="4">Regulatory protein</fullName>
    </recommendedName>
</protein>
<evidence type="ECO:0008006" key="4">
    <source>
        <dbReference type="Google" id="ProtNLM"/>
    </source>
</evidence>
<gene>
    <name evidence="2" type="ORF">RM550_20610</name>
</gene>
<keyword evidence="3" id="KW-1185">Reference proteome</keyword>
<comment type="caution">
    <text evidence="2">The sequence shown here is derived from an EMBL/GenBank/DDBJ whole genome shotgun (WGS) entry which is preliminary data.</text>
</comment>
<sequence>MNPDTGEVRKNRDGQTIYAVGVSVRQKDRRRADVIEISVPVEPRGVAEGVPVQVADLVATAWEIGDRHGVSFRASGITPAGPPGGVAGNPGPARGKTAGGES</sequence>
<dbReference type="Proteomes" id="UP001180551">
    <property type="component" value="Unassembled WGS sequence"/>
</dbReference>
<evidence type="ECO:0000313" key="3">
    <source>
        <dbReference type="Proteomes" id="UP001180551"/>
    </source>
</evidence>
<evidence type="ECO:0000313" key="2">
    <source>
        <dbReference type="EMBL" id="MDT0458110.1"/>
    </source>
</evidence>